<feature type="compositionally biased region" description="Pro residues" evidence="1">
    <location>
        <begin position="782"/>
        <end position="792"/>
    </location>
</feature>
<dbReference type="InterPro" id="IPR051425">
    <property type="entry name" value="Formin_Homology"/>
</dbReference>
<feature type="region of interest" description="Disordered" evidence="1">
    <location>
        <begin position="138"/>
        <end position="161"/>
    </location>
</feature>
<gene>
    <name evidence="2" type="ORF">APUTEX25_004272</name>
</gene>
<accession>A0A3M7L3Y2</accession>
<dbReference type="PANTHER" id="PTHR45725">
    <property type="entry name" value="FORMIN HOMOLOGY 2 FAMILY MEMBER"/>
    <property type="match status" value="1"/>
</dbReference>
<feature type="region of interest" description="Disordered" evidence="1">
    <location>
        <begin position="487"/>
        <end position="630"/>
    </location>
</feature>
<feature type="region of interest" description="Disordered" evidence="1">
    <location>
        <begin position="184"/>
        <end position="215"/>
    </location>
</feature>
<feature type="region of interest" description="Disordered" evidence="1">
    <location>
        <begin position="52"/>
        <end position="72"/>
    </location>
</feature>
<dbReference type="Proteomes" id="UP000279271">
    <property type="component" value="Unassembled WGS sequence"/>
</dbReference>
<reference evidence="3" key="1">
    <citation type="journal article" date="2018" name="Algal Res.">
        <title>Characterization of plant carbon substrate utilization by Auxenochlorella protothecoides.</title>
        <authorList>
            <person name="Vogler B.W."/>
            <person name="Starkenburg S.R."/>
            <person name="Sudasinghe N."/>
            <person name="Schambach J.Y."/>
            <person name="Rollin J.A."/>
            <person name="Pattathil S."/>
            <person name="Barry A.N."/>
        </authorList>
    </citation>
    <scope>NUCLEOTIDE SEQUENCE [LARGE SCALE GENOMIC DNA]</scope>
    <source>
        <strain evidence="3">UTEX 25</strain>
    </source>
</reference>
<feature type="compositionally biased region" description="Basic residues" evidence="1">
    <location>
        <begin position="538"/>
        <end position="558"/>
    </location>
</feature>
<protein>
    <submittedName>
        <fullName evidence="2">Uncharacterized protein</fullName>
    </submittedName>
</protein>
<feature type="compositionally biased region" description="Low complexity" evidence="1">
    <location>
        <begin position="425"/>
        <end position="434"/>
    </location>
</feature>
<sequence length="1082" mass="119809">MYVGIDPGRTKMFTAVDEHANVTSCSSKEFHAMSGSQRRQKTIAKWHADAPPLHAANEDAGIPSKRRGLGKQRRAALAKRKEAAANAAGGPAKGPQQPVQERHIGRLFGLLPCRQGFEADSQTPPVQLDVVNKLDDAKKRDQQAQNDATVNEWRTAPGEAGTKGRYGKVLGDYTTTSIKTTWNGFRDLPKEKKKKEKKKKKKKKGQQQQQQQPVLDALRSTVDDVGAVIAELRTVGDLFATFHAIRMVEEFERRKQAGRADADAALQPLDRNFFARCLTLIWRPREAASRCAGTGATAAFAPLAESVALFRQTLERAGVTLQPPDLEYIRPLIDEAAGDLATATSTYYKRELLRHLQQNAKLELGVKGNWPRHCARAVLSVSFANPLAPTEDPPTPVLGPGVSAAPSPAPAAAPDQPPPASVTDSGAAPPRPSGRAAAWWHVPFTQQQVDWIVELRRCMPTRPKSGLWEHHPHLCLPLARRLLAERERRQPAAPAPAQTPENPPPEQAGEEAMLHDANHPDVSGDSSRSARGDSRPRQPPRRLPGMRHQGRRARRRRNTTQTTQMSVTLQRQPPPQQQRQPPPQPPPATDLNRKQAAGLGKQRRAALAKRKEAAANAAGTPPRAPAAPPERHIGRLAFEAVHITGTLTTLGALLRRHEKFDRGGVEDDEAAASHREGVENALKLLNLEEVHGIPARKKRAIEACLRREAEEYQVDAEGKRGTKKTGEREEEEKTDWFVHVGWAFFALLFNFRRFEGCGWYSAGTGGRTGYSVTVTLRRARGPPRPGDPPPAPRRPKDQRQAHPRGAPLGAPQGRGIADEYYRRDPLPEDAKVHLYVGIDPGRTKMFTAVDVHANVTSCSSKEFHSMSGSKRRQKTIANWHADAPDYVKKLHQCPTYKTASTAVLLSRVVKIVPDLREGLAWHRDGKPFRKVRHQAYVGRERAITRLAEQFRAPPGMTTVVGVGNWSAQDRGGIMRGPPPGPWIRFLRRLRRYVRVRNGEEKLVDVWDTKRCGNKACKVNVVNRDVNGAANILMLTKCFFAGNQLRQSDPACGKQLCNRRKPGSDISSTRAKHMFALAVESRR</sequence>
<proteinExistence type="predicted"/>
<name>A0A3M7L3Y2_AUXPR</name>
<feature type="compositionally biased region" description="Basic residues" evidence="1">
    <location>
        <begin position="191"/>
        <end position="205"/>
    </location>
</feature>
<comment type="caution">
    <text evidence="2">The sequence shown here is derived from an EMBL/GenBank/DDBJ whole genome shotgun (WGS) entry which is preliminary data.</text>
</comment>
<feature type="compositionally biased region" description="Low complexity" evidence="1">
    <location>
        <begin position="84"/>
        <end position="98"/>
    </location>
</feature>
<organism evidence="2 3">
    <name type="scientific">Auxenochlorella protothecoides</name>
    <name type="common">Green microalga</name>
    <name type="synonym">Chlorella protothecoides</name>
    <dbReference type="NCBI Taxonomy" id="3075"/>
    <lineage>
        <taxon>Eukaryota</taxon>
        <taxon>Viridiplantae</taxon>
        <taxon>Chlorophyta</taxon>
        <taxon>core chlorophytes</taxon>
        <taxon>Trebouxiophyceae</taxon>
        <taxon>Chlorellales</taxon>
        <taxon>Chlorellaceae</taxon>
        <taxon>Auxenochlorella</taxon>
    </lineage>
</organism>
<dbReference type="AlphaFoldDB" id="A0A3M7L3Y2"/>
<feature type="region of interest" description="Disordered" evidence="1">
    <location>
        <begin position="80"/>
        <end position="99"/>
    </location>
</feature>
<dbReference type="EMBL" id="QOKY01000128">
    <property type="protein sequence ID" value="RMZ57438.1"/>
    <property type="molecule type" value="Genomic_DNA"/>
</dbReference>
<evidence type="ECO:0000313" key="2">
    <source>
        <dbReference type="EMBL" id="RMZ57438.1"/>
    </source>
</evidence>
<evidence type="ECO:0000256" key="1">
    <source>
        <dbReference type="SAM" id="MobiDB-lite"/>
    </source>
</evidence>
<feature type="region of interest" description="Disordered" evidence="1">
    <location>
        <begin position="390"/>
        <end position="434"/>
    </location>
</feature>
<feature type="compositionally biased region" description="Pro residues" evidence="1">
    <location>
        <begin position="407"/>
        <end position="420"/>
    </location>
</feature>
<feature type="region of interest" description="Disordered" evidence="1">
    <location>
        <begin position="777"/>
        <end position="816"/>
    </location>
</feature>
<evidence type="ECO:0000313" key="3">
    <source>
        <dbReference type="Proteomes" id="UP000279271"/>
    </source>
</evidence>
<feature type="compositionally biased region" description="Low complexity" evidence="1">
    <location>
        <begin position="491"/>
        <end position="500"/>
    </location>
</feature>
<feature type="compositionally biased region" description="Pro residues" evidence="1">
    <location>
        <begin position="572"/>
        <end position="588"/>
    </location>
</feature>